<keyword evidence="1" id="KW-0472">Membrane</keyword>
<evidence type="ECO:0000313" key="3">
    <source>
        <dbReference type="Proteomes" id="UP000658690"/>
    </source>
</evidence>
<feature type="transmembrane region" description="Helical" evidence="1">
    <location>
        <begin position="6"/>
        <end position="32"/>
    </location>
</feature>
<dbReference type="Proteomes" id="UP000658690">
    <property type="component" value="Unassembled WGS sequence"/>
</dbReference>
<proteinExistence type="predicted"/>
<evidence type="ECO:0008006" key="4">
    <source>
        <dbReference type="Google" id="ProtNLM"/>
    </source>
</evidence>
<dbReference type="RefSeq" id="WP_171688646.1">
    <property type="nucleotide sequence ID" value="NZ_WHOC01000028.1"/>
</dbReference>
<evidence type="ECO:0000313" key="2">
    <source>
        <dbReference type="EMBL" id="NOU85324.1"/>
    </source>
</evidence>
<feature type="transmembrane region" description="Helical" evidence="1">
    <location>
        <begin position="160"/>
        <end position="187"/>
    </location>
</feature>
<reference evidence="2 3" key="1">
    <citation type="submission" date="2019-10" db="EMBL/GenBank/DDBJ databases">
        <title>Description of Paenibacillus choica sp. nov.</title>
        <authorList>
            <person name="Carlier A."/>
            <person name="Qi S."/>
        </authorList>
    </citation>
    <scope>NUCLEOTIDE SEQUENCE [LARGE SCALE GENOMIC DNA]</scope>
    <source>
        <strain evidence="2 3">LMG 31460</strain>
    </source>
</reference>
<feature type="transmembrane region" description="Helical" evidence="1">
    <location>
        <begin position="208"/>
        <end position="229"/>
    </location>
</feature>
<dbReference type="EMBL" id="WHOC01000028">
    <property type="protein sequence ID" value="NOU85324.1"/>
    <property type="molecule type" value="Genomic_DNA"/>
</dbReference>
<organism evidence="2 3">
    <name type="scientific">Paenibacillus germinis</name>
    <dbReference type="NCBI Taxonomy" id="2654979"/>
    <lineage>
        <taxon>Bacteria</taxon>
        <taxon>Bacillati</taxon>
        <taxon>Bacillota</taxon>
        <taxon>Bacilli</taxon>
        <taxon>Bacillales</taxon>
        <taxon>Paenibacillaceae</taxon>
        <taxon>Paenibacillus</taxon>
    </lineage>
</organism>
<gene>
    <name evidence="2" type="ORF">GC102_05940</name>
</gene>
<keyword evidence="1" id="KW-0812">Transmembrane</keyword>
<protein>
    <recommendedName>
        <fullName evidence="4">Sap, sulfolipid-1-addressing protein</fullName>
    </recommendedName>
</protein>
<dbReference type="Pfam" id="PF11139">
    <property type="entry name" value="SfLAP"/>
    <property type="match status" value="1"/>
</dbReference>
<comment type="caution">
    <text evidence="2">The sequence shown here is derived from an EMBL/GenBank/DDBJ whole genome shotgun (WGS) entry which is preliminary data.</text>
</comment>
<feature type="transmembrane region" description="Helical" evidence="1">
    <location>
        <begin position="78"/>
        <end position="98"/>
    </location>
</feature>
<keyword evidence="3" id="KW-1185">Reference proteome</keyword>
<dbReference type="InterPro" id="IPR021315">
    <property type="entry name" value="Gap/Sap"/>
</dbReference>
<feature type="transmembrane region" description="Helical" evidence="1">
    <location>
        <begin position="44"/>
        <end position="66"/>
    </location>
</feature>
<sequence>MEFGLITLFGIFFLCAVLDTISPSVLGATAYIMLTQSKRKGQHLLLFLILTQGAYFILGVIFMLGIEPVIDLFQQLKKSIFVDVIFLIAGVTLIYLSFSLPKLTKSKNDNLYARIFRKLGGALRVKVIVMIAFSVFFIEATQAVPYWATLGLITYNQLPILIWLPTIAIYNIVMVLPSLVLLLLYKIKPGKTEIKLEAFKNRLMHSNATLWAIGGAGGIFLHLGLNGIIPH</sequence>
<name>A0ABX1YZY7_9BACL</name>
<feature type="transmembrane region" description="Helical" evidence="1">
    <location>
        <begin position="127"/>
        <end position="148"/>
    </location>
</feature>
<evidence type="ECO:0000256" key="1">
    <source>
        <dbReference type="SAM" id="Phobius"/>
    </source>
</evidence>
<accession>A0ABX1YZY7</accession>
<keyword evidence="1" id="KW-1133">Transmembrane helix</keyword>